<dbReference type="AlphaFoldDB" id="A0A6N4W3C8"/>
<gene>
    <name evidence="1" type="ORF">MANY_08460</name>
</gene>
<dbReference type="InterPro" id="IPR036291">
    <property type="entry name" value="NAD(P)-bd_dom_sf"/>
</dbReference>
<accession>A0A6N4W3C8</accession>
<evidence type="ECO:0000313" key="1">
    <source>
        <dbReference type="EMBL" id="BBZ75509.1"/>
    </source>
</evidence>
<organism evidence="1 2">
    <name type="scientific">Mycolicibacterium anyangense</name>
    <dbReference type="NCBI Taxonomy" id="1431246"/>
    <lineage>
        <taxon>Bacteria</taxon>
        <taxon>Bacillati</taxon>
        <taxon>Actinomycetota</taxon>
        <taxon>Actinomycetes</taxon>
        <taxon>Mycobacteriales</taxon>
        <taxon>Mycobacteriaceae</taxon>
        <taxon>Mycolicibacterium</taxon>
    </lineage>
</organism>
<dbReference type="CDD" id="cd05233">
    <property type="entry name" value="SDR_c"/>
    <property type="match status" value="1"/>
</dbReference>
<dbReference type="Pfam" id="PF00106">
    <property type="entry name" value="adh_short"/>
    <property type="match status" value="1"/>
</dbReference>
<dbReference type="RefSeq" id="WP_163803101.1">
    <property type="nucleotide sequence ID" value="NZ_AP022620.1"/>
</dbReference>
<dbReference type="Gene3D" id="3.40.50.720">
    <property type="entry name" value="NAD(P)-binding Rossmann-like Domain"/>
    <property type="match status" value="1"/>
</dbReference>
<evidence type="ECO:0000313" key="2">
    <source>
        <dbReference type="Proteomes" id="UP000467249"/>
    </source>
</evidence>
<protein>
    <submittedName>
        <fullName evidence="1">Short-chain dehydrogenase</fullName>
    </submittedName>
</protein>
<reference evidence="1 2" key="1">
    <citation type="journal article" date="2019" name="Emerg. Microbes Infect.">
        <title>Comprehensive subspecies identification of 175 nontuberculous mycobacteria species based on 7547 genomic profiles.</title>
        <authorList>
            <person name="Matsumoto Y."/>
            <person name="Kinjo T."/>
            <person name="Motooka D."/>
            <person name="Nabeya D."/>
            <person name="Jung N."/>
            <person name="Uechi K."/>
            <person name="Horii T."/>
            <person name="Iida T."/>
            <person name="Fujita J."/>
            <person name="Nakamura S."/>
        </authorList>
    </citation>
    <scope>NUCLEOTIDE SEQUENCE [LARGE SCALE GENOMIC DNA]</scope>
    <source>
        <strain evidence="1 2">JCM 30275</strain>
    </source>
</reference>
<dbReference type="PANTHER" id="PTHR43431">
    <property type="entry name" value="OXIDOREDUCTASE, SHORT CHAIN DEHYDROGENASE/REDUCTASE FAMILY (AFU_ORTHOLOGUE AFUA_5G14000)"/>
    <property type="match status" value="1"/>
</dbReference>
<dbReference type="KEGG" id="many:MANY_08460"/>
<sequence>MTTSHVLIVGAGTGLSLSTARRFGREGWTVHLMARSPERLGGLAESLAAEGVAVRTHIGDVTDHSGLSTVVAAIDDATPLDACIFQPRGSEDMVDVLQASVDNVRPHLEMLVLGAVAVGSVLGPRMVERRRGSLVFVGGGSARTPLRFFGNLGMAMAGLRNYALMLASALAKADAHAAFYTAAGMIGAEGAVQPGQLDPVLMAERMYTLVSQRDGKEVLMTPDGEVVPSGR</sequence>
<proteinExistence type="predicted"/>
<dbReference type="EMBL" id="AP022620">
    <property type="protein sequence ID" value="BBZ75509.1"/>
    <property type="molecule type" value="Genomic_DNA"/>
</dbReference>
<name>A0A6N4W3C8_9MYCO</name>
<dbReference type="SUPFAM" id="SSF51735">
    <property type="entry name" value="NAD(P)-binding Rossmann-fold domains"/>
    <property type="match status" value="1"/>
</dbReference>
<keyword evidence="2" id="KW-1185">Reference proteome</keyword>
<dbReference type="InterPro" id="IPR002347">
    <property type="entry name" value="SDR_fam"/>
</dbReference>
<dbReference type="PANTHER" id="PTHR43431:SF7">
    <property type="entry name" value="OXIDOREDUCTASE, SHORT CHAIN DEHYDROGENASE_REDUCTASE FAMILY (AFU_ORTHOLOGUE AFUA_5G14000)"/>
    <property type="match status" value="1"/>
</dbReference>
<dbReference type="Proteomes" id="UP000467249">
    <property type="component" value="Chromosome"/>
</dbReference>